<protein>
    <submittedName>
        <fullName evidence="6">NAD-dependent epimerase/dehydratase family protein</fullName>
    </submittedName>
</protein>
<keyword evidence="4" id="KW-1133">Transmembrane helix</keyword>
<dbReference type="AlphaFoldDB" id="A0A949TWL2"/>
<dbReference type="InterPro" id="IPR001509">
    <property type="entry name" value="Epimerase_deHydtase"/>
</dbReference>
<evidence type="ECO:0000259" key="5">
    <source>
        <dbReference type="Pfam" id="PF01370"/>
    </source>
</evidence>
<feature type="domain" description="NAD-dependent epimerase/dehydratase" evidence="5">
    <location>
        <begin position="31"/>
        <end position="279"/>
    </location>
</feature>
<dbReference type="Proteomes" id="UP000694308">
    <property type="component" value="Unassembled WGS sequence"/>
</dbReference>
<dbReference type="GO" id="GO:0042732">
    <property type="term" value="P:D-xylose metabolic process"/>
    <property type="evidence" value="ECO:0007669"/>
    <property type="project" value="InterPro"/>
</dbReference>
<evidence type="ECO:0000313" key="6">
    <source>
        <dbReference type="EMBL" id="MBV7272800.1"/>
    </source>
</evidence>
<evidence type="ECO:0000256" key="3">
    <source>
        <dbReference type="ARBA" id="ARBA00023239"/>
    </source>
</evidence>
<dbReference type="GO" id="GO:0005737">
    <property type="term" value="C:cytoplasm"/>
    <property type="evidence" value="ECO:0007669"/>
    <property type="project" value="TreeGrafter"/>
</dbReference>
<proteinExistence type="predicted"/>
<dbReference type="EMBL" id="JAEEGC010000033">
    <property type="protein sequence ID" value="MBV7272800.1"/>
    <property type="molecule type" value="Genomic_DNA"/>
</dbReference>
<evidence type="ECO:0000256" key="1">
    <source>
        <dbReference type="ARBA" id="ARBA00001911"/>
    </source>
</evidence>
<sequence>MIKNKIVLEDMQYIYNNLSQAEKNKFKKSKILITGCAGFLGYYFMNFFLNKKEELGIESVTGLDNFKLGKAPWLYQILNENKDIKIYDFDITKDNIEKTGDDCQYDFIIHMASIASPVFYRKYPIETLDANVWGLRRLLNLYKDKEIKGFLFFSSSEIYGDPFPNFIPTPEEYNGNVSMLGPRACYDEAKRFGETICYLFAKQYNLPITIARPFNNYGPGMRLNDKRVPADFAKAVSENKDIVMYSDGNPTRTFCYIADAIIGYLKVLTHGKFDYFNIGIDTPEISIKELAEIYRKKAKEIFGHSINIKFEVASDKEYLINNPSRRCPVIGKARKLLDYNPSIYVEEGVERFLKFIKFNKEESYSEE</sequence>
<keyword evidence="4" id="KW-0812">Transmembrane</keyword>
<comment type="cofactor">
    <cofactor evidence="1">
        <name>NAD(+)</name>
        <dbReference type="ChEBI" id="CHEBI:57540"/>
    </cofactor>
</comment>
<evidence type="ECO:0000256" key="4">
    <source>
        <dbReference type="SAM" id="Phobius"/>
    </source>
</evidence>
<keyword evidence="7" id="KW-1185">Reference proteome</keyword>
<organism evidence="6 7">
    <name type="scientific">Clostridium thailandense</name>
    <dbReference type="NCBI Taxonomy" id="2794346"/>
    <lineage>
        <taxon>Bacteria</taxon>
        <taxon>Bacillati</taxon>
        <taxon>Bacillota</taxon>
        <taxon>Clostridia</taxon>
        <taxon>Eubacteriales</taxon>
        <taxon>Clostridiaceae</taxon>
        <taxon>Clostridium</taxon>
    </lineage>
</organism>
<evidence type="ECO:0000256" key="2">
    <source>
        <dbReference type="ARBA" id="ARBA00023027"/>
    </source>
</evidence>
<comment type="caution">
    <text evidence="6">The sequence shown here is derived from an EMBL/GenBank/DDBJ whole genome shotgun (WGS) entry which is preliminary data.</text>
</comment>
<gene>
    <name evidence="6" type="ORF">I6U48_07720</name>
</gene>
<dbReference type="PANTHER" id="PTHR43078">
    <property type="entry name" value="UDP-GLUCURONIC ACID DECARBOXYLASE-RELATED"/>
    <property type="match status" value="1"/>
</dbReference>
<dbReference type="GO" id="GO:0070403">
    <property type="term" value="F:NAD+ binding"/>
    <property type="evidence" value="ECO:0007669"/>
    <property type="project" value="InterPro"/>
</dbReference>
<dbReference type="Pfam" id="PF01370">
    <property type="entry name" value="Epimerase"/>
    <property type="match status" value="1"/>
</dbReference>
<accession>A0A949TWL2</accession>
<evidence type="ECO:0000313" key="7">
    <source>
        <dbReference type="Proteomes" id="UP000694308"/>
    </source>
</evidence>
<keyword evidence="2" id="KW-0520">NAD</keyword>
<dbReference type="InterPro" id="IPR044516">
    <property type="entry name" value="UXS-like"/>
</dbReference>
<dbReference type="PANTHER" id="PTHR43078:SF6">
    <property type="entry name" value="UDP-GLUCURONIC ACID DECARBOXYLASE 1"/>
    <property type="match status" value="1"/>
</dbReference>
<dbReference type="GO" id="GO:0048040">
    <property type="term" value="F:UDP-glucuronate decarboxylase activity"/>
    <property type="evidence" value="ECO:0007669"/>
    <property type="project" value="TreeGrafter"/>
</dbReference>
<reference evidence="6" key="1">
    <citation type="submission" date="2020-12" db="EMBL/GenBank/DDBJ databases">
        <title>Clostridium thailandense sp. nov., a novel acetogenic bacterium isolated from peat land soil in Thailand.</title>
        <authorList>
            <person name="Chaikitkaew S."/>
            <person name="Birkeland N.K."/>
        </authorList>
    </citation>
    <scope>NUCLEOTIDE SEQUENCE</scope>
    <source>
        <strain evidence="6">PL3</strain>
    </source>
</reference>
<feature type="transmembrane region" description="Helical" evidence="4">
    <location>
        <begin position="31"/>
        <end position="49"/>
    </location>
</feature>
<keyword evidence="3" id="KW-0456">Lyase</keyword>
<name>A0A949TWL2_9CLOT</name>
<dbReference type="RefSeq" id="WP_218319834.1">
    <property type="nucleotide sequence ID" value="NZ_JAEEGC010000033.1"/>
</dbReference>
<keyword evidence="4" id="KW-0472">Membrane</keyword>